<protein>
    <submittedName>
        <fullName evidence="6">Isoprenylcysteine carboxyl methyltransferase</fullName>
    </submittedName>
</protein>
<evidence type="ECO:0000313" key="7">
    <source>
        <dbReference type="Proteomes" id="UP000070578"/>
    </source>
</evidence>
<dbReference type="PATRIC" id="fig|1796491.3.peg.1815"/>
<dbReference type="GO" id="GO:0008168">
    <property type="term" value="F:methyltransferase activity"/>
    <property type="evidence" value="ECO:0007669"/>
    <property type="project" value="UniProtKB-KW"/>
</dbReference>
<feature type="transmembrane region" description="Helical" evidence="5">
    <location>
        <begin position="101"/>
        <end position="122"/>
    </location>
</feature>
<dbReference type="Gene3D" id="1.20.120.1630">
    <property type="match status" value="1"/>
</dbReference>
<keyword evidence="2 5" id="KW-0812">Transmembrane</keyword>
<evidence type="ECO:0000313" key="6">
    <source>
        <dbReference type="EMBL" id="KXS32238.1"/>
    </source>
</evidence>
<feature type="transmembrane region" description="Helical" evidence="5">
    <location>
        <begin position="43"/>
        <end position="60"/>
    </location>
</feature>
<evidence type="ECO:0000256" key="4">
    <source>
        <dbReference type="ARBA" id="ARBA00023136"/>
    </source>
</evidence>
<evidence type="ECO:0000256" key="2">
    <source>
        <dbReference type="ARBA" id="ARBA00022692"/>
    </source>
</evidence>
<dbReference type="PANTHER" id="PTHR12714">
    <property type="entry name" value="PROTEIN-S ISOPRENYLCYSTEINE O-METHYLTRANSFERASE"/>
    <property type="match status" value="1"/>
</dbReference>
<reference evidence="6 7" key="2">
    <citation type="submission" date="2016-03" db="EMBL/GenBank/DDBJ databases">
        <title>New uncultured bacterium of the family Gallionellaceae from acid mine drainage: description and reconstruction of genome based on metagenomic analysis of microbial community.</title>
        <authorList>
            <person name="Kadnikov V."/>
            <person name="Ivasenko D."/>
            <person name="Beletsky A."/>
            <person name="Mardanov A."/>
            <person name="Danilova E."/>
            <person name="Pimenov N."/>
            <person name="Karnachuk O."/>
            <person name="Ravin N."/>
        </authorList>
    </citation>
    <scope>NUCLEOTIDE SEQUENCE [LARGE SCALE GENOMIC DNA]</scope>
    <source>
        <strain evidence="6">ShG14-8</strain>
    </source>
</reference>
<proteinExistence type="predicted"/>
<name>A0A139BTG8_9PROT</name>
<gene>
    <name evidence="6" type="ORF">AWT59_1654</name>
</gene>
<sequence length="224" mass="25950">MVFARAHVLLDKTKEWMSHAVAIKWLRRTAGCIWYPVYPRPSVLKGITFVAVTIALAYVSRASLRKSGSHGYYRFFAWECMLVLFVLNMDVWYVNTNSTNQIISGFLFFSSLLMVMFGVMLLQWSGKPDTNRNDAPMFEFEKTTVLVRVGIYRYIRHPIYGSLFLLCWGFFFKNPSLAGGALAIIANGFLLATARVEESENIRYFGEEYREYMKQSKMFIPFIL</sequence>
<evidence type="ECO:0000256" key="3">
    <source>
        <dbReference type="ARBA" id="ARBA00022989"/>
    </source>
</evidence>
<accession>A0A139BTG8</accession>
<dbReference type="Proteomes" id="UP000070578">
    <property type="component" value="Unassembled WGS sequence"/>
</dbReference>
<dbReference type="AlphaFoldDB" id="A0A139BTG8"/>
<keyword evidence="6" id="KW-0489">Methyltransferase</keyword>
<dbReference type="EMBL" id="LSLI01000037">
    <property type="protein sequence ID" value="KXS32238.1"/>
    <property type="molecule type" value="Genomic_DNA"/>
</dbReference>
<feature type="transmembrane region" description="Helical" evidence="5">
    <location>
        <begin position="72"/>
        <end position="95"/>
    </location>
</feature>
<evidence type="ECO:0000256" key="5">
    <source>
        <dbReference type="SAM" id="Phobius"/>
    </source>
</evidence>
<keyword evidence="3 5" id="KW-1133">Transmembrane helix</keyword>
<feature type="transmembrane region" description="Helical" evidence="5">
    <location>
        <begin position="177"/>
        <end position="194"/>
    </location>
</feature>
<comment type="subcellular location">
    <subcellularLocation>
        <location evidence="1">Endomembrane system</location>
        <topology evidence="1">Multi-pass membrane protein</topology>
    </subcellularLocation>
</comment>
<dbReference type="Pfam" id="PF04191">
    <property type="entry name" value="PEMT"/>
    <property type="match status" value="1"/>
</dbReference>
<organism evidence="6 7">
    <name type="scientific">Candidatus Gallionella acididurans</name>
    <dbReference type="NCBI Taxonomy" id="1796491"/>
    <lineage>
        <taxon>Bacteria</taxon>
        <taxon>Pseudomonadati</taxon>
        <taxon>Pseudomonadota</taxon>
        <taxon>Betaproteobacteria</taxon>
        <taxon>Nitrosomonadales</taxon>
        <taxon>Gallionellaceae</taxon>
        <taxon>Gallionella</taxon>
    </lineage>
</organism>
<dbReference type="InterPro" id="IPR007318">
    <property type="entry name" value="Phopholipid_MeTrfase"/>
</dbReference>
<evidence type="ECO:0000256" key="1">
    <source>
        <dbReference type="ARBA" id="ARBA00004127"/>
    </source>
</evidence>
<dbReference type="GO" id="GO:0032259">
    <property type="term" value="P:methylation"/>
    <property type="evidence" value="ECO:0007669"/>
    <property type="project" value="UniProtKB-KW"/>
</dbReference>
<keyword evidence="4 5" id="KW-0472">Membrane</keyword>
<comment type="caution">
    <text evidence="6">The sequence shown here is derived from an EMBL/GenBank/DDBJ whole genome shotgun (WGS) entry which is preliminary data.</text>
</comment>
<feature type="transmembrane region" description="Helical" evidence="5">
    <location>
        <begin position="154"/>
        <end position="171"/>
    </location>
</feature>
<dbReference type="GO" id="GO:0012505">
    <property type="term" value="C:endomembrane system"/>
    <property type="evidence" value="ECO:0007669"/>
    <property type="project" value="UniProtKB-SubCell"/>
</dbReference>
<reference evidence="6 7" key="1">
    <citation type="submission" date="2016-02" db="EMBL/GenBank/DDBJ databases">
        <authorList>
            <person name="Wen L."/>
            <person name="He K."/>
            <person name="Yang H."/>
        </authorList>
    </citation>
    <scope>NUCLEOTIDE SEQUENCE [LARGE SCALE GENOMIC DNA]</scope>
    <source>
        <strain evidence="6">ShG14-8</strain>
    </source>
</reference>
<dbReference type="PANTHER" id="PTHR12714:SF9">
    <property type="entry name" value="PROTEIN-S-ISOPRENYLCYSTEINE O-METHYLTRANSFERASE"/>
    <property type="match status" value="1"/>
</dbReference>
<keyword evidence="6" id="KW-0808">Transferase</keyword>